<dbReference type="EMBL" id="NEVH01004413">
    <property type="protein sequence ID" value="PNF39471.1"/>
    <property type="molecule type" value="Genomic_DNA"/>
</dbReference>
<dbReference type="AlphaFoldDB" id="A0A2J7RF73"/>
<keyword evidence="3" id="KW-0677">Repeat</keyword>
<feature type="transmembrane region" description="Helical" evidence="7">
    <location>
        <begin position="252"/>
        <end position="273"/>
    </location>
</feature>
<dbReference type="PANTHER" id="PTHR45720:SF10">
    <property type="entry name" value="CHLORIDE CHANNEL PROTEIN 2"/>
    <property type="match status" value="1"/>
</dbReference>
<dbReference type="FunFam" id="1.10.3080.10:FF:000042">
    <property type="entry name" value="Chloride channel protein"/>
    <property type="match status" value="1"/>
</dbReference>
<feature type="transmembrane region" description="Helical" evidence="7">
    <location>
        <begin position="341"/>
        <end position="365"/>
    </location>
</feature>
<dbReference type="GO" id="GO:0005247">
    <property type="term" value="F:voltage-gated chloride channel activity"/>
    <property type="evidence" value="ECO:0007669"/>
    <property type="project" value="TreeGrafter"/>
</dbReference>
<accession>A0A2J7RF73</accession>
<evidence type="ECO:0000256" key="6">
    <source>
        <dbReference type="SAM" id="Coils"/>
    </source>
</evidence>
<comment type="caution">
    <text evidence="8">The sequence shown here is derived from an EMBL/GenBank/DDBJ whole genome shotgun (WGS) entry which is preliminary data.</text>
</comment>
<feature type="coiled-coil region" evidence="6">
    <location>
        <begin position="12"/>
        <end position="40"/>
    </location>
</feature>
<evidence type="ECO:0000313" key="8">
    <source>
        <dbReference type="EMBL" id="PNF39471.1"/>
    </source>
</evidence>
<evidence type="ECO:0000256" key="5">
    <source>
        <dbReference type="ARBA" id="ARBA00023136"/>
    </source>
</evidence>
<comment type="subcellular location">
    <subcellularLocation>
        <location evidence="1">Membrane</location>
        <topology evidence="1">Multi-pass membrane protein</topology>
    </subcellularLocation>
</comment>
<dbReference type="OrthoDB" id="4564at2759"/>
<dbReference type="Proteomes" id="UP000235965">
    <property type="component" value="Unassembled WGS sequence"/>
</dbReference>
<dbReference type="InterPro" id="IPR014743">
    <property type="entry name" value="Cl-channel_core"/>
</dbReference>
<proteinExistence type="predicted"/>
<dbReference type="Pfam" id="PF00654">
    <property type="entry name" value="Voltage_CLC"/>
    <property type="match status" value="1"/>
</dbReference>
<evidence type="ECO:0000256" key="7">
    <source>
        <dbReference type="SAM" id="Phobius"/>
    </source>
</evidence>
<keyword evidence="5 7" id="KW-0472">Membrane</keyword>
<evidence type="ECO:0000256" key="4">
    <source>
        <dbReference type="ARBA" id="ARBA00022989"/>
    </source>
</evidence>
<reference evidence="8 9" key="1">
    <citation type="submission" date="2017-12" db="EMBL/GenBank/DDBJ databases">
        <title>Hemimetabolous genomes reveal molecular basis of termite eusociality.</title>
        <authorList>
            <person name="Harrison M.C."/>
            <person name="Jongepier E."/>
            <person name="Robertson H.M."/>
            <person name="Arning N."/>
            <person name="Bitard-Feildel T."/>
            <person name="Chao H."/>
            <person name="Childers C.P."/>
            <person name="Dinh H."/>
            <person name="Doddapaneni H."/>
            <person name="Dugan S."/>
            <person name="Gowin J."/>
            <person name="Greiner C."/>
            <person name="Han Y."/>
            <person name="Hu H."/>
            <person name="Hughes D.S.T."/>
            <person name="Huylmans A.-K."/>
            <person name="Kemena C."/>
            <person name="Kremer L.P.M."/>
            <person name="Lee S.L."/>
            <person name="Lopez-Ezquerra A."/>
            <person name="Mallet L."/>
            <person name="Monroy-Kuhn J.M."/>
            <person name="Moser A."/>
            <person name="Murali S.C."/>
            <person name="Muzny D.M."/>
            <person name="Otani S."/>
            <person name="Piulachs M.-D."/>
            <person name="Poelchau M."/>
            <person name="Qu J."/>
            <person name="Schaub F."/>
            <person name="Wada-Katsumata A."/>
            <person name="Worley K.C."/>
            <person name="Xie Q."/>
            <person name="Ylla G."/>
            <person name="Poulsen M."/>
            <person name="Gibbs R.A."/>
            <person name="Schal C."/>
            <person name="Richards S."/>
            <person name="Belles X."/>
            <person name="Korb J."/>
            <person name="Bornberg-Bauer E."/>
        </authorList>
    </citation>
    <scope>NUCLEOTIDE SEQUENCE [LARGE SCALE GENOMIC DNA]</scope>
    <source>
        <tissue evidence="8">Whole body</tissue>
    </source>
</reference>
<feature type="transmembrane region" description="Helical" evidence="7">
    <location>
        <begin position="111"/>
        <end position="133"/>
    </location>
</feature>
<dbReference type="Gene3D" id="1.10.3080.10">
    <property type="entry name" value="Clc chloride channel"/>
    <property type="match status" value="1"/>
</dbReference>
<dbReference type="PRINTS" id="PR00762">
    <property type="entry name" value="CLCHANNEL"/>
</dbReference>
<feature type="transmembrane region" description="Helical" evidence="7">
    <location>
        <begin position="298"/>
        <end position="320"/>
    </location>
</feature>
<keyword evidence="2 7" id="KW-0812">Transmembrane</keyword>
<evidence type="ECO:0000256" key="2">
    <source>
        <dbReference type="ARBA" id="ARBA00022692"/>
    </source>
</evidence>
<sequence>MYGRYTKDLGEYAKEEARKVKALERKRKKEDRLRNKELQKYRGKCASKVIAAFSFVWRHTFARLGEDWVFLALLGIIMAFISFLMDRGISICNQARIWLYKDLTTHPVVQYVAWISLPVFLILFSAGFVHIVAPQSIGSGIPEMKTILRGVALKEYLTFRTLIAKIVGLTATLGSGMPLGKEGPFVHIASITATLLSKLVTSFQGIYENESRNCEMLAAACAVGVASCFAAPIGGVLFSIEVTTVYFAVRNYWRGFFAAVCGATVFRLLAVWFQKEATVTAVYATSFTMDFPFDPQELIVFALIGVISGLGGSMYVWVHRQYVLFMRRNKKMTSFLQKNRFLYPGIVSLMVASVSFPLGFGQFMAGDL</sequence>
<evidence type="ECO:0000256" key="3">
    <source>
        <dbReference type="ARBA" id="ARBA00022737"/>
    </source>
</evidence>
<gene>
    <name evidence="8" type="ORF">B7P43_G11079</name>
</gene>
<feature type="transmembrane region" description="Helical" evidence="7">
    <location>
        <begin position="68"/>
        <end position="90"/>
    </location>
</feature>
<dbReference type="InterPro" id="IPR001807">
    <property type="entry name" value="ClC"/>
</dbReference>
<dbReference type="InterPro" id="IPR050970">
    <property type="entry name" value="Cl_channel_volt-gated"/>
</dbReference>
<evidence type="ECO:0000313" key="9">
    <source>
        <dbReference type="Proteomes" id="UP000235965"/>
    </source>
</evidence>
<keyword evidence="6" id="KW-0175">Coiled coil</keyword>
<organism evidence="8 9">
    <name type="scientific">Cryptotermes secundus</name>
    <dbReference type="NCBI Taxonomy" id="105785"/>
    <lineage>
        <taxon>Eukaryota</taxon>
        <taxon>Metazoa</taxon>
        <taxon>Ecdysozoa</taxon>
        <taxon>Arthropoda</taxon>
        <taxon>Hexapoda</taxon>
        <taxon>Insecta</taxon>
        <taxon>Pterygota</taxon>
        <taxon>Neoptera</taxon>
        <taxon>Polyneoptera</taxon>
        <taxon>Dictyoptera</taxon>
        <taxon>Blattodea</taxon>
        <taxon>Blattoidea</taxon>
        <taxon>Termitoidae</taxon>
        <taxon>Kalotermitidae</taxon>
        <taxon>Cryptotermitinae</taxon>
        <taxon>Cryptotermes</taxon>
    </lineage>
</organism>
<keyword evidence="4 7" id="KW-1133">Transmembrane helix</keyword>
<dbReference type="SUPFAM" id="SSF81340">
    <property type="entry name" value="Clc chloride channel"/>
    <property type="match status" value="1"/>
</dbReference>
<evidence type="ECO:0000256" key="1">
    <source>
        <dbReference type="ARBA" id="ARBA00004141"/>
    </source>
</evidence>
<dbReference type="PANTHER" id="PTHR45720">
    <property type="entry name" value="CHLORIDE CHANNEL PROTEIN 2"/>
    <property type="match status" value="1"/>
</dbReference>
<dbReference type="GO" id="GO:0005886">
    <property type="term" value="C:plasma membrane"/>
    <property type="evidence" value="ECO:0007669"/>
    <property type="project" value="TreeGrafter"/>
</dbReference>
<keyword evidence="9" id="KW-1185">Reference proteome</keyword>
<feature type="non-terminal residue" evidence="8">
    <location>
        <position position="368"/>
    </location>
</feature>
<feature type="transmembrane region" description="Helical" evidence="7">
    <location>
        <begin position="216"/>
        <end position="240"/>
    </location>
</feature>
<name>A0A2J7RF73_9NEOP</name>
<evidence type="ECO:0008006" key="10">
    <source>
        <dbReference type="Google" id="ProtNLM"/>
    </source>
</evidence>
<protein>
    <recommendedName>
        <fullName evidence="10">Chloride channel protein 2</fullName>
    </recommendedName>
</protein>